<dbReference type="CDD" id="cd00130">
    <property type="entry name" value="PAS"/>
    <property type="match status" value="1"/>
</dbReference>
<organism evidence="6 7">
    <name type="scientific">Bacillus wiedmannii</name>
    <dbReference type="NCBI Taxonomy" id="1890302"/>
    <lineage>
        <taxon>Bacteria</taxon>
        <taxon>Bacillati</taxon>
        <taxon>Bacillota</taxon>
        <taxon>Bacilli</taxon>
        <taxon>Bacillales</taxon>
        <taxon>Bacillaceae</taxon>
        <taxon>Bacillus</taxon>
        <taxon>Bacillus cereus group</taxon>
    </lineage>
</organism>
<accession>A0A4U3B2R9</accession>
<name>A0A4U3B2R9_9BACI</name>
<feature type="domain" description="PAS" evidence="5">
    <location>
        <begin position="1"/>
        <end position="54"/>
    </location>
</feature>
<keyword evidence="4" id="KW-0902">Two-component regulatory system</keyword>
<protein>
    <recommendedName>
        <fullName evidence="2">histidine kinase</fullName>
        <ecNumber evidence="2">2.7.13.3</ecNumber>
    </recommendedName>
</protein>
<evidence type="ECO:0000313" key="7">
    <source>
        <dbReference type="Proteomes" id="UP000305222"/>
    </source>
</evidence>
<dbReference type="SUPFAM" id="SSF55785">
    <property type="entry name" value="PYP-like sensor domain (PAS domain)"/>
    <property type="match status" value="1"/>
</dbReference>
<dbReference type="EC" id="2.7.13.3" evidence="2"/>
<dbReference type="EMBL" id="SZON01000521">
    <property type="protein sequence ID" value="TKI95417.1"/>
    <property type="molecule type" value="Genomic_DNA"/>
</dbReference>
<dbReference type="InterPro" id="IPR003661">
    <property type="entry name" value="HisK_dim/P_dom"/>
</dbReference>
<evidence type="ECO:0000313" key="6">
    <source>
        <dbReference type="EMBL" id="TKI95417.1"/>
    </source>
</evidence>
<evidence type="ECO:0000256" key="4">
    <source>
        <dbReference type="ARBA" id="ARBA00023012"/>
    </source>
</evidence>
<dbReference type="Pfam" id="PF00512">
    <property type="entry name" value="HisKA"/>
    <property type="match status" value="1"/>
</dbReference>
<dbReference type="InterPro" id="IPR035965">
    <property type="entry name" value="PAS-like_dom_sf"/>
</dbReference>
<dbReference type="Proteomes" id="UP000305222">
    <property type="component" value="Unassembled WGS sequence"/>
</dbReference>
<evidence type="ECO:0000256" key="2">
    <source>
        <dbReference type="ARBA" id="ARBA00012438"/>
    </source>
</evidence>
<evidence type="ECO:0000259" key="5">
    <source>
        <dbReference type="PROSITE" id="PS50112"/>
    </source>
</evidence>
<dbReference type="PANTHER" id="PTHR43065">
    <property type="entry name" value="SENSOR HISTIDINE KINASE"/>
    <property type="match status" value="1"/>
</dbReference>
<evidence type="ECO:0000256" key="1">
    <source>
        <dbReference type="ARBA" id="ARBA00000085"/>
    </source>
</evidence>
<dbReference type="SMART" id="SM00388">
    <property type="entry name" value="HisKA"/>
    <property type="match status" value="1"/>
</dbReference>
<dbReference type="Pfam" id="PF13426">
    <property type="entry name" value="PAS_9"/>
    <property type="match status" value="1"/>
</dbReference>
<gene>
    <name evidence="6" type="ORF">FC699_13260</name>
</gene>
<feature type="non-terminal residue" evidence="6">
    <location>
        <position position="1"/>
    </location>
</feature>
<dbReference type="GO" id="GO:0000155">
    <property type="term" value="F:phosphorelay sensor kinase activity"/>
    <property type="evidence" value="ECO:0007669"/>
    <property type="project" value="InterPro"/>
</dbReference>
<dbReference type="Gene3D" id="3.30.450.20">
    <property type="entry name" value="PAS domain"/>
    <property type="match status" value="1"/>
</dbReference>
<dbReference type="AlphaFoldDB" id="A0A4U3B2R9"/>
<dbReference type="InterPro" id="IPR000014">
    <property type="entry name" value="PAS"/>
</dbReference>
<keyword evidence="3" id="KW-0808">Transferase</keyword>
<feature type="non-terminal residue" evidence="6">
    <location>
        <position position="168"/>
    </location>
</feature>
<dbReference type="PANTHER" id="PTHR43065:SF34">
    <property type="entry name" value="SPORULATION KINASE A"/>
    <property type="match status" value="1"/>
</dbReference>
<comment type="caution">
    <text evidence="6">The sequence shown here is derived from an EMBL/GenBank/DDBJ whole genome shotgun (WGS) entry which is preliminary data.</text>
</comment>
<dbReference type="PROSITE" id="PS50112">
    <property type="entry name" value="PAS"/>
    <property type="match status" value="1"/>
</dbReference>
<dbReference type="NCBIfam" id="TIGR00229">
    <property type="entry name" value="sensory_box"/>
    <property type="match status" value="1"/>
</dbReference>
<dbReference type="CDD" id="cd00082">
    <property type="entry name" value="HisKA"/>
    <property type="match status" value="1"/>
</dbReference>
<dbReference type="SUPFAM" id="SSF47384">
    <property type="entry name" value="Homodimeric domain of signal transducing histidine kinase"/>
    <property type="match status" value="1"/>
</dbReference>
<keyword evidence="3" id="KW-0418">Kinase</keyword>
<sequence length="168" mass="19265">NDNELPTRFIEINPVACKRFGYSREELLSMSFPSNVPPDSPMVQRIIEKIREGQTSFTLQDEFVFPRGKTLTIEFSVRVFNLNGKKVFLSISRDITERLKTEELLRKSEKLAVVGQLSTAIAHEIKNPLTAMKGFMQLLQSLGNKDTEHYIDIVLSEIERIDSITNEF</sequence>
<reference evidence="6 7" key="1">
    <citation type="journal article" date="2019" name="Environ. Microbiol.">
        <title>An active ?-lactamase is a part of an orchestrated cell wall stress resistance network of Bacillus subtilis and related rhizosphere species.</title>
        <authorList>
            <person name="Bucher T."/>
            <person name="Keren-Paz A."/>
            <person name="Hausser J."/>
            <person name="Olender T."/>
            <person name="Cytryn E."/>
            <person name="Kolodkin-Gal I."/>
        </authorList>
    </citation>
    <scope>NUCLEOTIDE SEQUENCE [LARGE SCALE GENOMIC DNA]</scope>
    <source>
        <strain evidence="6 7">I5</strain>
    </source>
</reference>
<dbReference type="InterPro" id="IPR036097">
    <property type="entry name" value="HisK_dim/P_sf"/>
</dbReference>
<evidence type="ECO:0000256" key="3">
    <source>
        <dbReference type="ARBA" id="ARBA00022777"/>
    </source>
</evidence>
<dbReference type="Gene3D" id="1.10.287.130">
    <property type="match status" value="1"/>
</dbReference>
<proteinExistence type="predicted"/>
<comment type="catalytic activity">
    <reaction evidence="1">
        <text>ATP + protein L-histidine = ADP + protein N-phospho-L-histidine.</text>
        <dbReference type="EC" id="2.7.13.3"/>
    </reaction>
</comment>